<name>A0ABV4P5T7_9GAMM</name>
<dbReference type="EMBL" id="JBGMEK010000130">
    <property type="protein sequence ID" value="MFA0813732.1"/>
    <property type="molecule type" value="Genomic_DNA"/>
</dbReference>
<keyword evidence="1" id="KW-1133">Transmembrane helix</keyword>
<keyword evidence="1" id="KW-0472">Membrane</keyword>
<keyword evidence="1" id="KW-0812">Transmembrane</keyword>
<evidence type="ECO:0000313" key="2">
    <source>
        <dbReference type="EMBL" id="MFA0813732.1"/>
    </source>
</evidence>
<proteinExistence type="predicted"/>
<dbReference type="Proteomes" id="UP001569428">
    <property type="component" value="Unassembled WGS sequence"/>
</dbReference>
<keyword evidence="3" id="KW-1185">Reference proteome</keyword>
<dbReference type="RefSeq" id="WP_371841541.1">
    <property type="nucleotide sequence ID" value="NZ_JBGMEK010000130.1"/>
</dbReference>
<reference evidence="2 3" key="1">
    <citation type="submission" date="2024-08" db="EMBL/GenBank/DDBJ databases">
        <authorList>
            <person name="Ishaq N."/>
        </authorList>
    </citation>
    <scope>NUCLEOTIDE SEQUENCE [LARGE SCALE GENOMIC DNA]</scope>
    <source>
        <strain evidence="2 3">DSM 18651</strain>
    </source>
</reference>
<organism evidence="2 3">
    <name type="scientific">Microbulbifer epialgicus</name>
    <dbReference type="NCBI Taxonomy" id="393907"/>
    <lineage>
        <taxon>Bacteria</taxon>
        <taxon>Pseudomonadati</taxon>
        <taxon>Pseudomonadota</taxon>
        <taxon>Gammaproteobacteria</taxon>
        <taxon>Cellvibrionales</taxon>
        <taxon>Microbulbiferaceae</taxon>
        <taxon>Microbulbifer</taxon>
    </lineage>
</organism>
<comment type="caution">
    <text evidence="2">The sequence shown here is derived from an EMBL/GenBank/DDBJ whole genome shotgun (WGS) entry which is preliminary data.</text>
</comment>
<evidence type="ECO:0000256" key="1">
    <source>
        <dbReference type="SAM" id="Phobius"/>
    </source>
</evidence>
<accession>A0ABV4P5T7</accession>
<evidence type="ECO:0000313" key="3">
    <source>
        <dbReference type="Proteomes" id="UP001569428"/>
    </source>
</evidence>
<feature type="transmembrane region" description="Helical" evidence="1">
    <location>
        <begin position="141"/>
        <end position="159"/>
    </location>
</feature>
<sequence length="168" mass="19498">MVVTFKIFRVVSCLCNTAYPKSDLFQIFVARYDPGSDKWVIVCLLTSYIEPKASLIVVGHGDVLTAGIKFDSLEFYLYRIDGQSALEVAQFVYDVDNPVIRKFMQFIRDIEVNFWGEFRVQEVQATETVFRFLQRNYARNAVLVDCYLIFLIVLFAQVVELSRAYQND</sequence>
<protein>
    <submittedName>
        <fullName evidence="2">Uncharacterized protein</fullName>
    </submittedName>
</protein>
<gene>
    <name evidence="2" type="ORF">ACCI49_22860</name>
</gene>